<evidence type="ECO:0000256" key="4">
    <source>
        <dbReference type="ARBA" id="ARBA00022833"/>
    </source>
</evidence>
<protein>
    <recommendedName>
        <fullName evidence="5">Succinylglutamate desuccinylase/Aspartoacylase catalytic domain-containing protein</fullName>
    </recommendedName>
</protein>
<accession>A0A537K1F8</accession>
<dbReference type="PANTHER" id="PTHR37326:SF1">
    <property type="entry name" value="BLL3975 PROTEIN"/>
    <property type="match status" value="1"/>
</dbReference>
<keyword evidence="3" id="KW-0378">Hydrolase</keyword>
<gene>
    <name evidence="6" type="ORF">E6H00_09145</name>
</gene>
<comment type="caution">
    <text evidence="6">The sequence shown here is derived from an EMBL/GenBank/DDBJ whole genome shotgun (WGS) entry which is preliminary data.</text>
</comment>
<dbReference type="Pfam" id="PF24827">
    <property type="entry name" value="AstE_AspA_cat"/>
    <property type="match status" value="1"/>
</dbReference>
<dbReference type="PIRSF" id="PIRSF039012">
    <property type="entry name" value="ASP"/>
    <property type="match status" value="1"/>
</dbReference>
<evidence type="ECO:0000259" key="5">
    <source>
        <dbReference type="Pfam" id="PF24827"/>
    </source>
</evidence>
<reference evidence="6 7" key="1">
    <citation type="journal article" date="2019" name="Nat. Microbiol.">
        <title>Mediterranean grassland soil C-N compound turnover is dependent on rainfall and depth, and is mediated by genomically divergent microorganisms.</title>
        <authorList>
            <person name="Diamond S."/>
            <person name="Andeer P.F."/>
            <person name="Li Z."/>
            <person name="Crits-Christoph A."/>
            <person name="Burstein D."/>
            <person name="Anantharaman K."/>
            <person name="Lane K.R."/>
            <person name="Thomas B.C."/>
            <person name="Pan C."/>
            <person name="Northen T.R."/>
            <person name="Banfield J.F."/>
        </authorList>
    </citation>
    <scope>NUCLEOTIDE SEQUENCE [LARGE SCALE GENOMIC DNA]</scope>
    <source>
        <strain evidence="6">NP_3</strain>
    </source>
</reference>
<dbReference type="GO" id="GO:0046872">
    <property type="term" value="F:metal ion binding"/>
    <property type="evidence" value="ECO:0007669"/>
    <property type="project" value="UniProtKB-KW"/>
</dbReference>
<evidence type="ECO:0000313" key="6">
    <source>
        <dbReference type="EMBL" id="TMI89623.1"/>
    </source>
</evidence>
<dbReference type="InterPro" id="IPR053138">
    <property type="entry name" value="N-alpha-Ac-DABA_deacetylase"/>
</dbReference>
<evidence type="ECO:0000256" key="3">
    <source>
        <dbReference type="ARBA" id="ARBA00022801"/>
    </source>
</evidence>
<proteinExistence type="predicted"/>
<evidence type="ECO:0000256" key="2">
    <source>
        <dbReference type="ARBA" id="ARBA00022723"/>
    </source>
</evidence>
<dbReference type="InterPro" id="IPR055438">
    <property type="entry name" value="AstE_AspA_cat"/>
</dbReference>
<dbReference type="InterPro" id="IPR043795">
    <property type="entry name" value="N-alpha-Ac-DABA-like"/>
</dbReference>
<dbReference type="GO" id="GO:0016788">
    <property type="term" value="F:hydrolase activity, acting on ester bonds"/>
    <property type="evidence" value="ECO:0007669"/>
    <property type="project" value="InterPro"/>
</dbReference>
<organism evidence="6 7">
    <name type="scientific">Candidatus Segetimicrobium genomatis</name>
    <dbReference type="NCBI Taxonomy" id="2569760"/>
    <lineage>
        <taxon>Bacteria</taxon>
        <taxon>Bacillati</taxon>
        <taxon>Candidatus Sysuimicrobiota</taxon>
        <taxon>Candidatus Sysuimicrobiia</taxon>
        <taxon>Candidatus Sysuimicrobiales</taxon>
        <taxon>Candidatus Segetimicrobiaceae</taxon>
        <taxon>Candidatus Segetimicrobium</taxon>
    </lineage>
</organism>
<name>A0A537K1F8_9BACT</name>
<dbReference type="EMBL" id="VBAK01000120">
    <property type="protein sequence ID" value="TMI89623.1"/>
    <property type="molecule type" value="Genomic_DNA"/>
</dbReference>
<dbReference type="GO" id="GO:0016811">
    <property type="term" value="F:hydrolase activity, acting on carbon-nitrogen (but not peptide) bonds, in linear amides"/>
    <property type="evidence" value="ECO:0007669"/>
    <property type="project" value="InterPro"/>
</dbReference>
<keyword evidence="2" id="KW-0479">Metal-binding</keyword>
<keyword evidence="4" id="KW-0862">Zinc</keyword>
<sequence>MASAFHLSGEHAYAELGSVGDEMASVEIGPVSAGPGEKARGPVTVLDGPMTRLTLPVAIINSGKPGPSLVLLAGIHGTDYPGIEAAARIIRRTSPGDIRGVLTVFPLVNVLGFEASEPFLMPVDRQNINRIFPGDPAGTPSFILAHVLFEHVRRLADCVIDLHGGDTTEHLVPFALYYESGNADVDARSAAMARLYDTPYVWAMSPPYGHRGTSIGELSKIGIPAIAGEAGYLGTCHEADVETHIRGVGNIMKDLGMVEGEPEHTVDRQMFFRRDFIITTRRGGIFEPAVDPGSRVHRDAILGRIRTLEGDVIEEIRCPVDGVIRTLFPKRVVHAGSIVYRGWVDGVDDGGDGSPNGGRR</sequence>
<evidence type="ECO:0000256" key="1">
    <source>
        <dbReference type="ARBA" id="ARBA00001947"/>
    </source>
</evidence>
<dbReference type="Gene3D" id="3.40.630.10">
    <property type="entry name" value="Zn peptidases"/>
    <property type="match status" value="1"/>
</dbReference>
<feature type="domain" description="Succinylglutamate desuccinylase/Aspartoacylase catalytic" evidence="5">
    <location>
        <begin position="65"/>
        <end position="253"/>
    </location>
</feature>
<dbReference type="SUPFAM" id="SSF53187">
    <property type="entry name" value="Zn-dependent exopeptidases"/>
    <property type="match status" value="1"/>
</dbReference>
<comment type="cofactor">
    <cofactor evidence="1">
        <name>Zn(2+)</name>
        <dbReference type="ChEBI" id="CHEBI:29105"/>
    </cofactor>
</comment>
<dbReference type="AlphaFoldDB" id="A0A537K1F8"/>
<dbReference type="PANTHER" id="PTHR37326">
    <property type="entry name" value="BLL3975 PROTEIN"/>
    <property type="match status" value="1"/>
</dbReference>
<dbReference type="Proteomes" id="UP000318509">
    <property type="component" value="Unassembled WGS sequence"/>
</dbReference>
<evidence type="ECO:0000313" key="7">
    <source>
        <dbReference type="Proteomes" id="UP000318509"/>
    </source>
</evidence>